<dbReference type="Gene3D" id="2.115.10.20">
    <property type="entry name" value="Glycosyl hydrolase domain, family 43"/>
    <property type="match status" value="1"/>
</dbReference>
<dbReference type="InterPro" id="IPR023296">
    <property type="entry name" value="Glyco_hydro_beta-prop_sf"/>
</dbReference>
<dbReference type="RefSeq" id="WP_369869232.1">
    <property type="nucleotide sequence ID" value="NZ_JBGFFE010000020.1"/>
</dbReference>
<dbReference type="PANTHER" id="PTHR34106:SF5">
    <property type="entry name" value="GLYCOSIDASE"/>
    <property type="match status" value="1"/>
</dbReference>
<comment type="similarity">
    <text evidence="3">Belongs to the glycosyl hydrolase 130 family.</text>
</comment>
<dbReference type="Proteomes" id="UP001565220">
    <property type="component" value="Unassembled WGS sequence"/>
</dbReference>
<evidence type="ECO:0000256" key="1">
    <source>
        <dbReference type="ARBA" id="ARBA00022676"/>
    </source>
</evidence>
<organism evidence="4 5">
    <name type="scientific">Clostridium lapidicellarium</name>
    <dbReference type="NCBI Taxonomy" id="3240931"/>
    <lineage>
        <taxon>Bacteria</taxon>
        <taxon>Bacillati</taxon>
        <taxon>Bacillota</taxon>
        <taxon>Clostridia</taxon>
        <taxon>Eubacteriales</taxon>
        <taxon>Clostridiaceae</taxon>
        <taxon>Clostridium</taxon>
    </lineage>
</organism>
<sequence length="352" mass="39581">MMNIKRYEFNPIITCGDVNPSSRDFEVIGTFNPGAAKYKDEIILAMRVAERFKENDSERIKIPVVDGQSASLKSVDLDRGDDRYDFSDSRVVKEKGNLYEFLYLTSMSHVRLARSSDGVNFKVDDKPFIYPENEYESFGVEDPRITEIDGRYYITYSSVSKYGVVTSLAVTSDFKSCKKLGNIFSTENKDVVIFPEKINGKYFALNRPVSKSTGDPVIWISESYNLLHWGNHKVVAHTRKGHWDSQKIGAGAPPIKTDRGWLELYHGVDDDGHYSMGALLLDIDCPSKIIARSEQPLLAPQKDYETMGFFSNVVFPCGAVEKQGELYVYYGISDNSVGLATANTEDILKSLA</sequence>
<evidence type="ECO:0000313" key="4">
    <source>
        <dbReference type="EMBL" id="MEY8764382.1"/>
    </source>
</evidence>
<gene>
    <name evidence="4" type="ORF">AB8S09_12150</name>
</gene>
<accession>A0ABV4DZQ0</accession>
<evidence type="ECO:0000256" key="3">
    <source>
        <dbReference type="ARBA" id="ARBA00024356"/>
    </source>
</evidence>
<keyword evidence="2" id="KW-0808">Transferase</keyword>
<evidence type="ECO:0000256" key="2">
    <source>
        <dbReference type="ARBA" id="ARBA00022679"/>
    </source>
</evidence>
<comment type="caution">
    <text evidence="4">The sequence shown here is derived from an EMBL/GenBank/DDBJ whole genome shotgun (WGS) entry which is preliminary data.</text>
</comment>
<dbReference type="Pfam" id="PF04041">
    <property type="entry name" value="Glyco_hydro_130"/>
    <property type="match status" value="1"/>
</dbReference>
<dbReference type="PIRSF" id="PIRSF016202">
    <property type="entry name" value="PH1107"/>
    <property type="match status" value="1"/>
</dbReference>
<keyword evidence="1" id="KW-0328">Glycosyltransferase</keyword>
<dbReference type="CDD" id="cd18612">
    <property type="entry name" value="GH130_Lin0857-like"/>
    <property type="match status" value="1"/>
</dbReference>
<name>A0ABV4DZQ0_9CLOT</name>
<keyword evidence="4" id="KW-0378">Hydrolase</keyword>
<protein>
    <submittedName>
        <fullName evidence="4">Glycoside hydrolase family 130 protein</fullName>
    </submittedName>
</protein>
<dbReference type="InterPro" id="IPR007184">
    <property type="entry name" value="Mannoside_phosphorylase"/>
</dbReference>
<keyword evidence="5" id="KW-1185">Reference proteome</keyword>
<reference evidence="4 5" key="1">
    <citation type="submission" date="2024-08" db="EMBL/GenBank/DDBJ databases">
        <title>Clostridium lapicellarii sp. nov., and Clostridium renhuaiense sp. nov., two species isolated from the mud in a fermentation cellar used for producing sauce-flavour Chinese liquors.</title>
        <authorList>
            <person name="Yang F."/>
            <person name="Wang H."/>
            <person name="Chen L.Q."/>
            <person name="Zhou N."/>
            <person name="Lu J.J."/>
            <person name="Pu X.X."/>
            <person name="Wan B."/>
            <person name="Wang L."/>
            <person name="Liu S.J."/>
        </authorList>
    </citation>
    <scope>NUCLEOTIDE SEQUENCE [LARGE SCALE GENOMIC DNA]</scope>
    <source>
        <strain evidence="4 5">MT-113</strain>
    </source>
</reference>
<dbReference type="SUPFAM" id="SSF75005">
    <property type="entry name" value="Arabinanase/levansucrase/invertase"/>
    <property type="match status" value="1"/>
</dbReference>
<evidence type="ECO:0000313" key="5">
    <source>
        <dbReference type="Proteomes" id="UP001565220"/>
    </source>
</evidence>
<dbReference type="EMBL" id="JBGFFE010000020">
    <property type="protein sequence ID" value="MEY8764382.1"/>
    <property type="molecule type" value="Genomic_DNA"/>
</dbReference>
<dbReference type="GO" id="GO:0016787">
    <property type="term" value="F:hydrolase activity"/>
    <property type="evidence" value="ECO:0007669"/>
    <property type="project" value="UniProtKB-KW"/>
</dbReference>
<proteinExistence type="inferred from homology"/>
<dbReference type="PANTHER" id="PTHR34106">
    <property type="entry name" value="GLYCOSIDASE"/>
    <property type="match status" value="1"/>
</dbReference>